<evidence type="ECO:0000256" key="2">
    <source>
        <dbReference type="ARBA" id="ARBA00023180"/>
    </source>
</evidence>
<feature type="transmembrane region" description="Helical" evidence="5">
    <location>
        <begin position="634"/>
        <end position="654"/>
    </location>
</feature>
<evidence type="ECO:0000313" key="8">
    <source>
        <dbReference type="Ensembl" id="ENSTNIP00000003291.1"/>
    </source>
</evidence>
<sequence length="708" mass="77365">MRTLVLLLFLAVASSSVSEPRSRFVRYPAWNSRMYPVWKAGDPRYKESWKGGRVIFNVANDSPTLTGAKVTFTISLEFPHTQKVLPNGDIVWAEDCLFNGTKYGALEPVYPAPDPDWEAVFPDGTPIRKDKTPNYVFVWKAWGQYWQVADDSSSSLTIATDDVPLGSYTMDIVIYHYRSREKFIPLGYASTQFSITDQIPFAVLLDQVNDIVAGDMRFIQNRAIAFTITLHDPSEYLNDADITFNWDFGDGSGALISRELTVTHTYINTGSFKPKVVVQAVIPDKACDVPVNTTKAPSPPSAGGSTGKTKIFAPELRPDHVASCWSEKAPVVVPAVTKIVPIKATGLKVKMDPSDTEEDVSEDEASTTLPAQESPPPPTTPSAAGEEDFSVSDDVSTSDGLIHHTGGSPGVWSVPKYFHLICSCICKREPSCRCALSTDLHVVFLSLSSTYLCYSNKFNCHSGFLGPLTNHGVYQGAKPLVTLTAQATLAVVAKRDVGDKPPNDDCVIYRYGSFCTGIEVFEAIEKVKIVQMDNAVKASSERDGNVLDVTVTCQGSFPKEVCSVILDAECMRPIHTLCNMVEPSKECQLVLRHFFNDSGVYCINVSMANDVSLASTSAKVRFDMGSGLSSPGTIAAVFGVLVFIMAIGVVAYSYKRFKSYHALKEDAMISANLQSSRPESCSGASMVWKLLNRRGAVDNCPLLQDRPV</sequence>
<dbReference type="Pfam" id="PF20433">
    <property type="entry name" value="PKAT_KLD"/>
    <property type="match status" value="1"/>
</dbReference>
<dbReference type="InterPro" id="IPR045219">
    <property type="entry name" value="PKAT"/>
</dbReference>
<feature type="signal peptide" evidence="6">
    <location>
        <begin position="1"/>
        <end position="18"/>
    </location>
</feature>
<dbReference type="Pfam" id="PF00801">
    <property type="entry name" value="PKD"/>
    <property type="match status" value="1"/>
</dbReference>
<protein>
    <submittedName>
        <fullName evidence="8">Premelanosome protein b</fullName>
    </submittedName>
</protein>
<evidence type="ECO:0000259" key="7">
    <source>
        <dbReference type="PROSITE" id="PS50093"/>
    </source>
</evidence>
<dbReference type="GeneTree" id="ENSGT00950000183188"/>
<dbReference type="GO" id="GO:0032438">
    <property type="term" value="P:melanosome organization"/>
    <property type="evidence" value="ECO:0007669"/>
    <property type="project" value="TreeGrafter"/>
</dbReference>
<evidence type="ECO:0000313" key="9">
    <source>
        <dbReference type="Proteomes" id="UP000007303"/>
    </source>
</evidence>
<evidence type="ECO:0000256" key="1">
    <source>
        <dbReference type="ARBA" id="ARBA00022729"/>
    </source>
</evidence>
<dbReference type="InterPro" id="IPR000601">
    <property type="entry name" value="PKD_dom"/>
</dbReference>
<evidence type="ECO:0000256" key="4">
    <source>
        <dbReference type="SAM" id="MobiDB-lite"/>
    </source>
</evidence>
<keyword evidence="5" id="KW-1133">Transmembrane helix</keyword>
<keyword evidence="9" id="KW-1185">Reference proteome</keyword>
<keyword evidence="5" id="KW-0472">Membrane</keyword>
<dbReference type="InterPro" id="IPR046846">
    <property type="entry name" value="PKAT_KLD"/>
</dbReference>
<evidence type="ECO:0000256" key="3">
    <source>
        <dbReference type="ARBA" id="ARBA00025776"/>
    </source>
</evidence>
<reference evidence="9" key="1">
    <citation type="journal article" date="2004" name="Nature">
        <title>Genome duplication in the teleost fish Tetraodon nigroviridis reveals the early vertebrate proto-karyotype.</title>
        <authorList>
            <person name="Jaillon O."/>
            <person name="Aury J.-M."/>
            <person name="Brunet F."/>
            <person name="Petit J.-L."/>
            <person name="Stange-Thomann N."/>
            <person name="Mauceli E."/>
            <person name="Bouneau L."/>
            <person name="Fischer C."/>
            <person name="Ozouf-Costaz C."/>
            <person name="Bernot A."/>
            <person name="Nicaud S."/>
            <person name="Jaffe D."/>
            <person name="Fisher S."/>
            <person name="Lutfalla G."/>
            <person name="Dossat C."/>
            <person name="Segurens B."/>
            <person name="Dasilva C."/>
            <person name="Salanoubat M."/>
            <person name="Levy M."/>
            <person name="Boudet N."/>
            <person name="Castellano S."/>
            <person name="Anthouard V."/>
            <person name="Jubin C."/>
            <person name="Castelli V."/>
            <person name="Katinka M."/>
            <person name="Vacherie B."/>
            <person name="Biemont C."/>
            <person name="Skalli Z."/>
            <person name="Cattolico L."/>
            <person name="Poulain J."/>
            <person name="De Berardinis V."/>
            <person name="Cruaud C."/>
            <person name="Duprat S."/>
            <person name="Brottier P."/>
            <person name="Coutanceau J.-P."/>
            <person name="Gouzy J."/>
            <person name="Parra G."/>
            <person name="Lardier G."/>
            <person name="Chapple C."/>
            <person name="McKernan K.J."/>
            <person name="McEwan P."/>
            <person name="Bosak S."/>
            <person name="Kellis M."/>
            <person name="Volff J.-N."/>
            <person name="Guigo R."/>
            <person name="Zody M.C."/>
            <person name="Mesirov J."/>
            <person name="Lindblad-Toh K."/>
            <person name="Birren B."/>
            <person name="Nusbaum C."/>
            <person name="Kahn D."/>
            <person name="Robinson-Rechavi M."/>
            <person name="Laudet V."/>
            <person name="Schachter V."/>
            <person name="Quetier F."/>
            <person name="Saurin W."/>
            <person name="Scarpelli C."/>
            <person name="Wincker P."/>
            <person name="Lander E.S."/>
            <person name="Weissenbach J."/>
            <person name="Roest Crollius H."/>
        </authorList>
    </citation>
    <scope>NUCLEOTIDE SEQUENCE [LARGE SCALE GENOMIC DNA]</scope>
</reference>
<feature type="compositionally biased region" description="Acidic residues" evidence="4">
    <location>
        <begin position="354"/>
        <end position="365"/>
    </location>
</feature>
<feature type="region of interest" description="Disordered" evidence="4">
    <location>
        <begin position="350"/>
        <end position="402"/>
    </location>
</feature>
<proteinExistence type="inferred from homology"/>
<dbReference type="Ensembl" id="ENSTNIT00000004125.1">
    <property type="protein sequence ID" value="ENSTNIP00000003291.1"/>
    <property type="gene ID" value="ENSTNIG00000012431.1"/>
</dbReference>
<dbReference type="OMA" id="EIVQMEN"/>
<dbReference type="InParanoid" id="H3C4X2"/>
<dbReference type="CDD" id="cd00146">
    <property type="entry name" value="PKD"/>
    <property type="match status" value="1"/>
</dbReference>
<dbReference type="Pfam" id="PF26141">
    <property type="entry name" value="PMEL_NMB_N"/>
    <property type="match status" value="1"/>
</dbReference>
<dbReference type="Proteomes" id="UP000007303">
    <property type="component" value="Unassembled WGS sequence"/>
</dbReference>
<dbReference type="GO" id="GO:0042470">
    <property type="term" value="C:melanosome"/>
    <property type="evidence" value="ECO:0007669"/>
    <property type="project" value="TreeGrafter"/>
</dbReference>
<dbReference type="AlphaFoldDB" id="H3C4X2"/>
<name>H3C4X2_TETNG</name>
<feature type="domain" description="PKD" evidence="7">
    <location>
        <begin position="241"/>
        <end position="278"/>
    </location>
</feature>
<dbReference type="GO" id="GO:0005886">
    <property type="term" value="C:plasma membrane"/>
    <property type="evidence" value="ECO:0007669"/>
    <property type="project" value="TreeGrafter"/>
</dbReference>
<evidence type="ECO:0000256" key="5">
    <source>
        <dbReference type="SAM" id="Phobius"/>
    </source>
</evidence>
<organism evidence="8 9">
    <name type="scientific">Tetraodon nigroviridis</name>
    <name type="common">Spotted green pufferfish</name>
    <name type="synonym">Chelonodon nigroviridis</name>
    <dbReference type="NCBI Taxonomy" id="99883"/>
    <lineage>
        <taxon>Eukaryota</taxon>
        <taxon>Metazoa</taxon>
        <taxon>Chordata</taxon>
        <taxon>Craniata</taxon>
        <taxon>Vertebrata</taxon>
        <taxon>Euteleostomi</taxon>
        <taxon>Actinopterygii</taxon>
        <taxon>Neopterygii</taxon>
        <taxon>Teleostei</taxon>
        <taxon>Neoteleostei</taxon>
        <taxon>Acanthomorphata</taxon>
        <taxon>Eupercaria</taxon>
        <taxon>Tetraodontiformes</taxon>
        <taxon>Tetradontoidea</taxon>
        <taxon>Tetraodontidae</taxon>
        <taxon>Tetraodon</taxon>
    </lineage>
</organism>
<comment type="similarity">
    <text evidence="3">Belongs to the PMEL/NMB family.</text>
</comment>
<dbReference type="Gene3D" id="2.60.40.10">
    <property type="entry name" value="Immunoglobulins"/>
    <property type="match status" value="1"/>
</dbReference>
<dbReference type="FunFam" id="2.60.40.10:FF:001512">
    <property type="entry name" value="Premelanosome protein a"/>
    <property type="match status" value="1"/>
</dbReference>
<reference evidence="8" key="2">
    <citation type="submission" date="2025-08" db="UniProtKB">
        <authorList>
            <consortium name="Ensembl"/>
        </authorList>
    </citation>
    <scope>IDENTIFICATION</scope>
</reference>
<keyword evidence="2" id="KW-0325">Glycoprotein</keyword>
<reference evidence="8" key="3">
    <citation type="submission" date="2025-09" db="UniProtKB">
        <authorList>
            <consortium name="Ensembl"/>
        </authorList>
    </citation>
    <scope>IDENTIFICATION</scope>
</reference>
<dbReference type="InterPro" id="IPR013783">
    <property type="entry name" value="Ig-like_fold"/>
</dbReference>
<dbReference type="PANTHER" id="PTHR11861">
    <property type="entry name" value="MELANOCYTE PROTEIN PMEL 17-RELATED"/>
    <property type="match status" value="1"/>
</dbReference>
<accession>H3C4X2</accession>
<dbReference type="PANTHER" id="PTHR11861:SF12">
    <property type="entry name" value="MELANOCYTE PROTEIN PMEL 17 PRECURSOR"/>
    <property type="match status" value="1"/>
</dbReference>
<dbReference type="InterPro" id="IPR022409">
    <property type="entry name" value="PKD/Chitinase_dom"/>
</dbReference>
<dbReference type="SUPFAM" id="SSF49299">
    <property type="entry name" value="PKD domain"/>
    <property type="match status" value="1"/>
</dbReference>
<dbReference type="STRING" id="99883.ENSTNIP00000003291"/>
<feature type="chain" id="PRO_5003581831" evidence="6">
    <location>
        <begin position="19"/>
        <end position="708"/>
    </location>
</feature>
<dbReference type="InterPro" id="IPR035986">
    <property type="entry name" value="PKD_dom_sf"/>
</dbReference>
<dbReference type="InterPro" id="IPR059017">
    <property type="entry name" value="PMEL_NMB_N"/>
</dbReference>
<dbReference type="SMART" id="SM00089">
    <property type="entry name" value="PKD"/>
    <property type="match status" value="1"/>
</dbReference>
<dbReference type="PROSITE" id="PS50093">
    <property type="entry name" value="PKD"/>
    <property type="match status" value="1"/>
</dbReference>
<keyword evidence="1 6" id="KW-0732">Signal</keyword>
<evidence type="ECO:0000256" key="6">
    <source>
        <dbReference type="SAM" id="SignalP"/>
    </source>
</evidence>
<keyword evidence="5" id="KW-0812">Transmembrane</keyword>